<dbReference type="InterPro" id="IPR012675">
    <property type="entry name" value="Beta-grasp_dom_sf"/>
</dbReference>
<dbReference type="PROSITE" id="PS51085">
    <property type="entry name" value="2FE2S_FER_2"/>
    <property type="match status" value="1"/>
</dbReference>
<dbReference type="Pfam" id="PF01799">
    <property type="entry name" value="Fer2_2"/>
    <property type="match status" value="1"/>
</dbReference>
<dbReference type="GO" id="GO:0046872">
    <property type="term" value="F:metal ion binding"/>
    <property type="evidence" value="ECO:0007669"/>
    <property type="project" value="InterPro"/>
</dbReference>
<dbReference type="Gene3D" id="1.10.150.120">
    <property type="entry name" value="[2Fe-2S]-binding domain"/>
    <property type="match status" value="1"/>
</dbReference>
<organism evidence="2 3">
    <name type="scientific">Providencia rettgeri</name>
    <dbReference type="NCBI Taxonomy" id="587"/>
    <lineage>
        <taxon>Bacteria</taxon>
        <taxon>Pseudomonadati</taxon>
        <taxon>Pseudomonadota</taxon>
        <taxon>Gammaproteobacteria</taxon>
        <taxon>Enterobacterales</taxon>
        <taxon>Morganellaceae</taxon>
        <taxon>Providencia</taxon>
    </lineage>
</organism>
<dbReference type="Proteomes" id="UP000682358">
    <property type="component" value="Chromosome"/>
</dbReference>
<evidence type="ECO:0000313" key="3">
    <source>
        <dbReference type="Proteomes" id="UP000682358"/>
    </source>
</evidence>
<evidence type="ECO:0000313" key="2">
    <source>
        <dbReference type="EMBL" id="QWQ21657.2"/>
    </source>
</evidence>
<sequence>MSLNFLPLTLTINGQQYGPMDVPEGLMMIDFLHEYVDLTGSRLGCGQGICHACVVILDNPSGTSEEIRTCITGAHFFNNKSIRTIEGAATKEENGEVKLSPVQQAFVENFSFQCGYCTPGFVNAATVFIEELQRNPIAEADLEEAIKQALNNHICRCTGYVRYYEAVRDVVLATPGLIKEAVKWSNELFYGW</sequence>
<feature type="domain" description="2Fe-2S ferredoxin-type" evidence="1">
    <location>
        <begin position="6"/>
        <end position="88"/>
    </location>
</feature>
<name>A0AAJ4NJE8_PRORE</name>
<dbReference type="InterPro" id="IPR052914">
    <property type="entry name" value="Aldehyde_Oxdr_Iron-Sulfur"/>
</dbReference>
<dbReference type="SUPFAM" id="SSF54292">
    <property type="entry name" value="2Fe-2S ferredoxin-like"/>
    <property type="match status" value="1"/>
</dbReference>
<dbReference type="InterPro" id="IPR002888">
    <property type="entry name" value="2Fe-2S-bd"/>
</dbReference>
<dbReference type="SUPFAM" id="SSF47741">
    <property type="entry name" value="CO dehydrogenase ISP C-domain like"/>
    <property type="match status" value="1"/>
</dbReference>
<dbReference type="AlphaFoldDB" id="A0AAJ4NJE8"/>
<reference evidence="2" key="1">
    <citation type="submission" date="2021-06" db="EMBL/GenBank/DDBJ databases">
        <title>Emergence of genetically related NDM-1-producing Providencia rettgeri strains in Argentina.</title>
        <authorList>
            <person name="Pasteran F."/>
            <person name="Meo A."/>
            <person name="Gomez S."/>
            <person name="Derdoy L."/>
            <person name="Albronoz E."/>
            <person name="Faccone D."/>
            <person name="Guerriero L."/>
            <person name="Archuby D."/>
            <person name="Tarzia A."/>
            <person name="Lopez M."/>
            <person name="Corso A."/>
        </authorList>
    </citation>
    <scope>NUCLEOTIDE SEQUENCE</scope>
    <source>
        <strain evidence="2">PreM15628</strain>
    </source>
</reference>
<gene>
    <name evidence="2" type="ORF">KOF27_04765</name>
</gene>
<dbReference type="InterPro" id="IPR036884">
    <property type="entry name" value="2Fe-2S-bd_dom_sf"/>
</dbReference>
<dbReference type="GO" id="GO:0051537">
    <property type="term" value="F:2 iron, 2 sulfur cluster binding"/>
    <property type="evidence" value="ECO:0007669"/>
    <property type="project" value="TreeGrafter"/>
</dbReference>
<dbReference type="PANTHER" id="PTHR45331">
    <property type="entry name" value="OXIDOREDUCTASE, IRON-SULPHUR BINDING SUBUNIT-RELATED-RELATED"/>
    <property type="match status" value="1"/>
</dbReference>
<dbReference type="PANTHER" id="PTHR45331:SF2">
    <property type="entry name" value="OXIDOREDUCTASE WITH IRON-SULFUR SUBUNIT"/>
    <property type="match status" value="1"/>
</dbReference>
<dbReference type="InterPro" id="IPR001041">
    <property type="entry name" value="2Fe-2S_ferredoxin-type"/>
</dbReference>
<dbReference type="GO" id="GO:0016903">
    <property type="term" value="F:oxidoreductase activity, acting on the aldehyde or oxo group of donors"/>
    <property type="evidence" value="ECO:0007669"/>
    <property type="project" value="TreeGrafter"/>
</dbReference>
<proteinExistence type="predicted"/>
<protein>
    <submittedName>
        <fullName evidence="2">(2Fe-2S)-binding protein</fullName>
    </submittedName>
</protein>
<dbReference type="InterPro" id="IPR036010">
    <property type="entry name" value="2Fe-2S_ferredoxin-like_sf"/>
</dbReference>
<evidence type="ECO:0000259" key="1">
    <source>
        <dbReference type="PROSITE" id="PS51085"/>
    </source>
</evidence>
<dbReference type="EMBL" id="CP076405">
    <property type="protein sequence ID" value="QWQ21657.2"/>
    <property type="molecule type" value="Genomic_DNA"/>
</dbReference>
<dbReference type="Gene3D" id="3.10.20.30">
    <property type="match status" value="1"/>
</dbReference>
<accession>A0AAJ4NJE8</accession>